<evidence type="ECO:0000256" key="1">
    <source>
        <dbReference type="ARBA" id="ARBA00004141"/>
    </source>
</evidence>
<keyword evidence="3 6" id="KW-1133">Transmembrane helix</keyword>
<feature type="transmembrane region" description="Helical" evidence="6">
    <location>
        <begin position="270"/>
        <end position="291"/>
    </location>
</feature>
<evidence type="ECO:0000256" key="3">
    <source>
        <dbReference type="ARBA" id="ARBA00022989"/>
    </source>
</evidence>
<sequence>MHETEGQEAAEGRPADQAAPPEKPANGVAGLKYWRQDVVAGLLVSLISLPLSQGIAVASGAPPIAGLISAIIAGLLLPFLGGSFVTISGPAAGLAPVLLAAMLSLGKGDLATGYPLLLALISIVGVIQIVLSLLKAARFSAIFPAAVVEGMLASIGLMIIAKQLPNFLGAPYHAHEFFEYLAETPAALRHMQPQVFGLGLTCLALLFALGSRWSGPLKKVPPQLTVVVVGILLGRLLGLGGSSLIHLPDQILGHGLVLPDFAGLFGDSTLWGYALAGVLTLTMVDGVESLATAQAIDKIDPFRRKSSPNRVLFSMGVLNIASSMAGGLTIIPGGVKSKACIVGGGRTLWANFYNACFLLIFLFAGRPVIGMIPLAALAAILIHTGYKMSEPAIWRHIGLIGREQLGLFTITVIATLMTDLLIGIGVGIVAKLALNLAIASRGEGPVEAIARAPEHLAALFRSPVSGAGVEGNSYHVRFDGPLVCFNSLRVNSTLAAIPRDADRLYLHFQDGVSIIDHTTCENLIHFAEEFEQSGRGEAEFVGMDLLGRLSDHESCTRIRQINLPGAVAPRPRRAVPVDFGNDLALLPASTALQDMAIDEAIRDAFADVPVHADHPRGVLVRLGMVPVDRYTKHPEGDLAALALQQPADQRVEYGSKASDERARPIM</sequence>
<feature type="transmembrane region" description="Helical" evidence="6">
    <location>
        <begin position="405"/>
        <end position="430"/>
    </location>
</feature>
<dbReference type="EMBL" id="JARRAG010000002">
    <property type="protein sequence ID" value="MDG3006837.1"/>
    <property type="molecule type" value="Genomic_DNA"/>
</dbReference>
<comment type="caution">
    <text evidence="8">The sequence shown here is derived from an EMBL/GenBank/DDBJ whole genome shotgun (WGS) entry which is preliminary data.</text>
</comment>
<evidence type="ECO:0000313" key="9">
    <source>
        <dbReference type="Proteomes" id="UP001216907"/>
    </source>
</evidence>
<feature type="transmembrane region" description="Helical" evidence="6">
    <location>
        <begin position="112"/>
        <end position="134"/>
    </location>
</feature>
<evidence type="ECO:0000256" key="6">
    <source>
        <dbReference type="SAM" id="Phobius"/>
    </source>
</evidence>
<accession>A0ABT6FGZ0</accession>
<protein>
    <submittedName>
        <fullName evidence="8">SulP family inorganic anion transporter</fullName>
    </submittedName>
</protein>
<evidence type="ECO:0000256" key="5">
    <source>
        <dbReference type="SAM" id="MobiDB-lite"/>
    </source>
</evidence>
<name>A0ABT6FGZ0_9BACT</name>
<evidence type="ECO:0000313" key="8">
    <source>
        <dbReference type="EMBL" id="MDG3006837.1"/>
    </source>
</evidence>
<feature type="transmembrane region" description="Helical" evidence="6">
    <location>
        <begin position="141"/>
        <end position="161"/>
    </location>
</feature>
<keyword evidence="2 6" id="KW-0812">Transmembrane</keyword>
<keyword evidence="9" id="KW-1185">Reference proteome</keyword>
<gene>
    <name evidence="8" type="ORF">PZE19_23955</name>
</gene>
<evidence type="ECO:0000256" key="2">
    <source>
        <dbReference type="ARBA" id="ARBA00022692"/>
    </source>
</evidence>
<feature type="transmembrane region" description="Helical" evidence="6">
    <location>
        <begin position="226"/>
        <end position="247"/>
    </location>
</feature>
<dbReference type="RefSeq" id="WP_277863128.1">
    <property type="nucleotide sequence ID" value="NZ_JARRAG010000002.1"/>
</dbReference>
<feature type="compositionally biased region" description="Basic and acidic residues" evidence="5">
    <location>
        <begin position="1"/>
        <end position="14"/>
    </location>
</feature>
<dbReference type="InterPro" id="IPR011547">
    <property type="entry name" value="SLC26A/SulP_dom"/>
</dbReference>
<feature type="transmembrane region" description="Helical" evidence="6">
    <location>
        <begin position="87"/>
        <end position="106"/>
    </location>
</feature>
<feature type="region of interest" description="Disordered" evidence="5">
    <location>
        <begin position="1"/>
        <end position="22"/>
    </location>
</feature>
<dbReference type="InterPro" id="IPR001902">
    <property type="entry name" value="SLC26A/SulP_fam"/>
</dbReference>
<keyword evidence="4 6" id="KW-0472">Membrane</keyword>
<organism evidence="8 9">
    <name type="scientific">Paludisphaera mucosa</name>
    <dbReference type="NCBI Taxonomy" id="3030827"/>
    <lineage>
        <taxon>Bacteria</taxon>
        <taxon>Pseudomonadati</taxon>
        <taxon>Planctomycetota</taxon>
        <taxon>Planctomycetia</taxon>
        <taxon>Isosphaerales</taxon>
        <taxon>Isosphaeraceae</taxon>
        <taxon>Paludisphaera</taxon>
    </lineage>
</organism>
<feature type="domain" description="SLC26A/SulP transporter" evidence="7">
    <location>
        <begin position="35"/>
        <end position="394"/>
    </location>
</feature>
<feature type="transmembrane region" description="Helical" evidence="6">
    <location>
        <begin position="311"/>
        <end position="332"/>
    </location>
</feature>
<feature type="transmembrane region" description="Helical" evidence="6">
    <location>
        <begin position="195"/>
        <end position="214"/>
    </location>
</feature>
<proteinExistence type="predicted"/>
<reference evidence="8 9" key="1">
    <citation type="submission" date="2023-03" db="EMBL/GenBank/DDBJ databases">
        <title>Paludisphaera mucosa sp. nov. a novel planctomycete from northern fen.</title>
        <authorList>
            <person name="Ivanova A."/>
        </authorList>
    </citation>
    <scope>NUCLEOTIDE SEQUENCE [LARGE SCALE GENOMIC DNA]</scope>
    <source>
        <strain evidence="8 9">Pla2</strain>
    </source>
</reference>
<feature type="transmembrane region" description="Helical" evidence="6">
    <location>
        <begin position="352"/>
        <end position="384"/>
    </location>
</feature>
<evidence type="ECO:0000256" key="4">
    <source>
        <dbReference type="ARBA" id="ARBA00023136"/>
    </source>
</evidence>
<dbReference type="Pfam" id="PF00916">
    <property type="entry name" value="Sulfate_transp"/>
    <property type="match status" value="1"/>
</dbReference>
<comment type="subcellular location">
    <subcellularLocation>
        <location evidence="1">Membrane</location>
        <topology evidence="1">Multi-pass membrane protein</topology>
    </subcellularLocation>
</comment>
<dbReference type="PANTHER" id="PTHR11814">
    <property type="entry name" value="SULFATE TRANSPORTER"/>
    <property type="match status" value="1"/>
</dbReference>
<feature type="transmembrane region" description="Helical" evidence="6">
    <location>
        <begin position="64"/>
        <end position="80"/>
    </location>
</feature>
<dbReference type="Proteomes" id="UP001216907">
    <property type="component" value="Unassembled WGS sequence"/>
</dbReference>
<evidence type="ECO:0000259" key="7">
    <source>
        <dbReference type="Pfam" id="PF00916"/>
    </source>
</evidence>